<evidence type="ECO:0000256" key="6">
    <source>
        <dbReference type="ARBA" id="ARBA00022679"/>
    </source>
</evidence>
<evidence type="ECO:0000256" key="3">
    <source>
        <dbReference type="ARBA" id="ARBA00011738"/>
    </source>
</evidence>
<keyword evidence="13" id="KW-1185">Reference proteome</keyword>
<dbReference type="PANTHER" id="PTHR43807">
    <property type="entry name" value="FI04487P"/>
    <property type="match status" value="1"/>
</dbReference>
<dbReference type="Pfam" id="PF00155">
    <property type="entry name" value="Aminotran_1_2"/>
    <property type="match status" value="1"/>
</dbReference>
<evidence type="ECO:0000313" key="10">
    <source>
        <dbReference type="EMBL" id="AYV45371.1"/>
    </source>
</evidence>
<accession>A0A2N5CUW7</accession>
<dbReference type="OrthoDB" id="9763453at2"/>
<name>A0A2N5CUW7_9CAUL</name>
<dbReference type="Proteomes" id="UP000281192">
    <property type="component" value="Chromosome"/>
</dbReference>
<dbReference type="EMBL" id="PJRQ01000017">
    <property type="protein sequence ID" value="PLR17601.1"/>
    <property type="molecule type" value="Genomic_DNA"/>
</dbReference>
<dbReference type="InterPro" id="IPR015424">
    <property type="entry name" value="PyrdxlP-dep_Trfase"/>
</dbReference>
<comment type="cofactor">
    <cofactor evidence="1">
        <name>pyridoxal 5'-phosphate</name>
        <dbReference type="ChEBI" id="CHEBI:597326"/>
    </cofactor>
</comment>
<dbReference type="Gene3D" id="3.90.1150.10">
    <property type="entry name" value="Aspartate Aminotransferase, domain 1"/>
    <property type="match status" value="1"/>
</dbReference>
<evidence type="ECO:0000256" key="2">
    <source>
        <dbReference type="ARBA" id="ARBA00007441"/>
    </source>
</evidence>
<dbReference type="NCBIfam" id="NF006488">
    <property type="entry name" value="PRK08912.1"/>
    <property type="match status" value="1"/>
</dbReference>
<dbReference type="InterPro" id="IPR004839">
    <property type="entry name" value="Aminotransferase_I/II_large"/>
</dbReference>
<keyword evidence="6 11" id="KW-0808">Transferase</keyword>
<evidence type="ECO:0000259" key="9">
    <source>
        <dbReference type="Pfam" id="PF00155"/>
    </source>
</evidence>
<dbReference type="SUPFAM" id="SSF53383">
    <property type="entry name" value="PLP-dependent transferases"/>
    <property type="match status" value="1"/>
</dbReference>
<evidence type="ECO:0000256" key="8">
    <source>
        <dbReference type="ARBA" id="ARBA00049185"/>
    </source>
</evidence>
<dbReference type="FunFam" id="3.40.640.10:FF:000033">
    <property type="entry name" value="Aspartate aminotransferase"/>
    <property type="match status" value="1"/>
</dbReference>
<reference evidence="11 12" key="1">
    <citation type="submission" date="2017-12" db="EMBL/GenBank/DDBJ databases">
        <title>The genome sequence of Caulobacter flavus CGMCC1 15093.</title>
        <authorList>
            <person name="Gao J."/>
            <person name="Mao X."/>
            <person name="Sun J."/>
        </authorList>
    </citation>
    <scope>NUCLEOTIDE SEQUENCE [LARGE SCALE GENOMIC DNA]</scope>
    <source>
        <strain evidence="11 12">CGMCC1 15093</strain>
    </source>
</reference>
<sequence>MVHPVFADLPVTVFEEMSGLAREMGAINLGQGFPDDQGPIALRRKAGQALIEGSNQYPPMRGLPLLRQAVAAHYGRAQGLDLDPDHEIIVTSGATEALAAAFLSLISPGDEVVLFQPLYDAYLPMVRRAGGVPRLVRLAPPHWRFDRAMLEAAFSDRTKLVVLNSPLNPAGVVMADEDLALLAQFCVRHDVIAVCDEVWEAVVFDGRAHKPLMTFPGMRERTVKIGSAGKLFGMTGWKVGFLCAAPALARALAGAHQFLTFTTPPNLQAAVAFGLDEPGEWFETMPAGLQRSRDRLAAGLRNVGFSVLDSAGTYFLNVDLAASGIDEPDRAFALRAVREQGVAAIPVSAFYAKDPVTSVLRLCFAKGDDVLDAAVERLARAKATSASLSK</sequence>
<dbReference type="InterPro" id="IPR015421">
    <property type="entry name" value="PyrdxlP-dep_Trfase_major"/>
</dbReference>
<reference evidence="10 13" key="2">
    <citation type="submission" date="2018-01" db="EMBL/GenBank/DDBJ databases">
        <title>Complete genome sequence of Caulobacter flavus RHGG3.</title>
        <authorList>
            <person name="Yang E."/>
        </authorList>
    </citation>
    <scope>NUCLEOTIDE SEQUENCE [LARGE SCALE GENOMIC DNA]</scope>
    <source>
        <strain evidence="10 13">RHGG3</strain>
    </source>
</reference>
<evidence type="ECO:0000313" key="12">
    <source>
        <dbReference type="Proteomes" id="UP000234483"/>
    </source>
</evidence>
<dbReference type="InterPro" id="IPR015422">
    <property type="entry name" value="PyrdxlP-dep_Trfase_small"/>
</dbReference>
<evidence type="ECO:0000313" key="11">
    <source>
        <dbReference type="EMBL" id="PLR17601.1"/>
    </source>
</evidence>
<dbReference type="GO" id="GO:0016212">
    <property type="term" value="F:kynurenine-oxoglutarate transaminase activity"/>
    <property type="evidence" value="ECO:0007669"/>
    <property type="project" value="TreeGrafter"/>
</dbReference>
<dbReference type="KEGG" id="cfh:C1707_03430"/>
<comment type="catalytic activity">
    <reaction evidence="8">
        <text>L-aspartate + 2-oxoglutarate = oxaloacetate + L-glutamate</text>
        <dbReference type="Rhea" id="RHEA:21824"/>
        <dbReference type="ChEBI" id="CHEBI:16452"/>
        <dbReference type="ChEBI" id="CHEBI:16810"/>
        <dbReference type="ChEBI" id="CHEBI:29985"/>
        <dbReference type="ChEBI" id="CHEBI:29991"/>
        <dbReference type="EC" id="2.6.1.1"/>
    </reaction>
</comment>
<dbReference type="GO" id="GO:0005737">
    <property type="term" value="C:cytoplasm"/>
    <property type="evidence" value="ECO:0007669"/>
    <property type="project" value="TreeGrafter"/>
</dbReference>
<dbReference type="Gene3D" id="3.40.640.10">
    <property type="entry name" value="Type I PLP-dependent aspartate aminotransferase-like (Major domain)"/>
    <property type="match status" value="1"/>
</dbReference>
<gene>
    <name evidence="10" type="ORF">C1707_03430</name>
    <name evidence="11" type="ORF">CFHF_09145</name>
</gene>
<comment type="subunit">
    <text evidence="3">Homodimer.</text>
</comment>
<dbReference type="CDD" id="cd00609">
    <property type="entry name" value="AAT_like"/>
    <property type="match status" value="1"/>
</dbReference>
<dbReference type="GO" id="GO:0030170">
    <property type="term" value="F:pyridoxal phosphate binding"/>
    <property type="evidence" value="ECO:0007669"/>
    <property type="project" value="InterPro"/>
</dbReference>
<dbReference type="EMBL" id="CP026100">
    <property type="protein sequence ID" value="AYV45371.1"/>
    <property type="molecule type" value="Genomic_DNA"/>
</dbReference>
<protein>
    <recommendedName>
        <fullName evidence="4">aspartate transaminase</fullName>
        <ecNumber evidence="4">2.6.1.1</ecNumber>
    </recommendedName>
</protein>
<keyword evidence="7" id="KW-0663">Pyridoxal phosphate</keyword>
<dbReference type="EC" id="2.6.1.1" evidence="4"/>
<evidence type="ECO:0000256" key="4">
    <source>
        <dbReference type="ARBA" id="ARBA00012753"/>
    </source>
</evidence>
<organism evidence="11 12">
    <name type="scientific">Caulobacter flavus</name>
    <dbReference type="NCBI Taxonomy" id="1679497"/>
    <lineage>
        <taxon>Bacteria</taxon>
        <taxon>Pseudomonadati</taxon>
        <taxon>Pseudomonadota</taxon>
        <taxon>Alphaproteobacteria</taxon>
        <taxon>Caulobacterales</taxon>
        <taxon>Caulobacteraceae</taxon>
        <taxon>Caulobacter</taxon>
    </lineage>
</organism>
<evidence type="ECO:0000256" key="5">
    <source>
        <dbReference type="ARBA" id="ARBA00022576"/>
    </source>
</evidence>
<evidence type="ECO:0000256" key="7">
    <source>
        <dbReference type="ARBA" id="ARBA00022898"/>
    </source>
</evidence>
<proteinExistence type="inferred from homology"/>
<feature type="domain" description="Aminotransferase class I/classII large" evidence="9">
    <location>
        <begin position="27"/>
        <end position="378"/>
    </location>
</feature>
<dbReference type="Proteomes" id="UP000234483">
    <property type="component" value="Unassembled WGS sequence"/>
</dbReference>
<comment type="similarity">
    <text evidence="2">Belongs to the class-I pyridoxal-phosphate-dependent aminotransferase family.</text>
</comment>
<dbReference type="AlphaFoldDB" id="A0A2N5CUW7"/>
<evidence type="ECO:0000313" key="13">
    <source>
        <dbReference type="Proteomes" id="UP000281192"/>
    </source>
</evidence>
<evidence type="ECO:0000256" key="1">
    <source>
        <dbReference type="ARBA" id="ARBA00001933"/>
    </source>
</evidence>
<keyword evidence="5 11" id="KW-0032">Aminotransferase</keyword>
<dbReference type="RefSeq" id="WP_101712713.1">
    <property type="nucleotide sequence ID" value="NZ_CP026100.1"/>
</dbReference>
<dbReference type="PANTHER" id="PTHR43807:SF20">
    <property type="entry name" value="FI04487P"/>
    <property type="match status" value="1"/>
</dbReference>
<dbReference type="InterPro" id="IPR051326">
    <property type="entry name" value="Kynurenine-oxoglutarate_AT"/>
</dbReference>
<dbReference type="GO" id="GO:0004069">
    <property type="term" value="F:L-aspartate:2-oxoglutarate aminotransferase activity"/>
    <property type="evidence" value="ECO:0007669"/>
    <property type="project" value="UniProtKB-EC"/>
</dbReference>